<accession>A0A413TVJ7</accession>
<evidence type="ECO:0000313" key="4">
    <source>
        <dbReference type="EMBL" id="RHA88991.1"/>
    </source>
</evidence>
<dbReference type="Pfam" id="PF20629">
    <property type="entry name" value="GD_AH_C"/>
    <property type="match status" value="1"/>
</dbReference>
<dbReference type="CDD" id="cd11613">
    <property type="entry name" value="SAF_AH_GD"/>
    <property type="match status" value="1"/>
</dbReference>
<feature type="domain" description="SAF" evidence="3">
    <location>
        <begin position="12"/>
        <end position="84"/>
    </location>
</feature>
<dbReference type="InterPro" id="IPR052172">
    <property type="entry name" value="UxaA_altronate/galactarate_dh"/>
</dbReference>
<evidence type="ECO:0000256" key="2">
    <source>
        <dbReference type="ARBA" id="ARBA00023239"/>
    </source>
</evidence>
<reference evidence="4 5" key="1">
    <citation type="submission" date="2018-08" db="EMBL/GenBank/DDBJ databases">
        <title>A genome reference for cultivated species of the human gut microbiota.</title>
        <authorList>
            <person name="Zou Y."/>
            <person name="Xue W."/>
            <person name="Luo G."/>
        </authorList>
    </citation>
    <scope>NUCLEOTIDE SEQUENCE [LARGE SCALE GENOMIC DNA]</scope>
    <source>
        <strain evidence="4 5">AM42-1AC</strain>
    </source>
</reference>
<protein>
    <submittedName>
        <fullName evidence="4">Altronate dehydratase</fullName>
    </submittedName>
</protein>
<dbReference type="GO" id="GO:0016829">
    <property type="term" value="F:lyase activity"/>
    <property type="evidence" value="ECO:0007669"/>
    <property type="project" value="UniProtKB-KW"/>
</dbReference>
<dbReference type="Pfam" id="PF08666">
    <property type="entry name" value="SAF"/>
    <property type="match status" value="1"/>
</dbReference>
<dbReference type="SMART" id="SM00858">
    <property type="entry name" value="SAF"/>
    <property type="match status" value="1"/>
</dbReference>
<dbReference type="AlphaFoldDB" id="A0A413TVJ7"/>
<dbReference type="Proteomes" id="UP000283492">
    <property type="component" value="Unassembled WGS sequence"/>
</dbReference>
<evidence type="ECO:0000259" key="3">
    <source>
        <dbReference type="SMART" id="SM00858"/>
    </source>
</evidence>
<comment type="similarity">
    <text evidence="1">Belongs to the UxaA family.</text>
</comment>
<comment type="caution">
    <text evidence="4">The sequence shown here is derived from an EMBL/GenBank/DDBJ whole genome shotgun (WGS) entry which is preliminary data.</text>
</comment>
<name>A0A413TVJ7_9FIRM</name>
<dbReference type="Gene3D" id="2.30.130.110">
    <property type="match status" value="1"/>
</dbReference>
<dbReference type="InterPro" id="IPR048332">
    <property type="entry name" value="GD_AH_C"/>
</dbReference>
<keyword evidence="2" id="KW-0456">Lyase</keyword>
<gene>
    <name evidence="4" type="ORF">DW914_08205</name>
</gene>
<evidence type="ECO:0000313" key="5">
    <source>
        <dbReference type="Proteomes" id="UP000283492"/>
    </source>
</evidence>
<dbReference type="PANTHER" id="PTHR30536:SF5">
    <property type="entry name" value="ALTRONATE DEHYDRATASE"/>
    <property type="match status" value="1"/>
</dbReference>
<dbReference type="Pfam" id="PF04295">
    <property type="entry name" value="GD_AH_second"/>
    <property type="match status" value="1"/>
</dbReference>
<dbReference type="InterPro" id="IPR044144">
    <property type="entry name" value="SAF_UxaA/GarD"/>
</dbReference>
<dbReference type="EMBL" id="QSFX01000012">
    <property type="protein sequence ID" value="RHA88991.1"/>
    <property type="molecule type" value="Genomic_DNA"/>
</dbReference>
<organism evidence="4 5">
    <name type="scientific">Roseburia inulinivorans</name>
    <dbReference type="NCBI Taxonomy" id="360807"/>
    <lineage>
        <taxon>Bacteria</taxon>
        <taxon>Bacillati</taxon>
        <taxon>Bacillota</taxon>
        <taxon>Clostridia</taxon>
        <taxon>Lachnospirales</taxon>
        <taxon>Lachnospiraceae</taxon>
        <taxon>Roseburia</taxon>
    </lineage>
</organism>
<proteinExistence type="inferred from homology"/>
<dbReference type="PANTHER" id="PTHR30536">
    <property type="entry name" value="ALTRONATE/GALACTARATE DEHYDRATASE"/>
    <property type="match status" value="1"/>
</dbReference>
<dbReference type="InterPro" id="IPR007392">
    <property type="entry name" value="GD_AH_second"/>
</dbReference>
<dbReference type="InterPro" id="IPR013974">
    <property type="entry name" value="SAF"/>
</dbReference>
<evidence type="ECO:0000256" key="1">
    <source>
        <dbReference type="ARBA" id="ARBA00010986"/>
    </source>
</evidence>
<dbReference type="GO" id="GO:0019698">
    <property type="term" value="P:D-galacturonate catabolic process"/>
    <property type="evidence" value="ECO:0007669"/>
    <property type="project" value="TreeGrafter"/>
</dbReference>
<dbReference type="RefSeq" id="WP_118581298.1">
    <property type="nucleotide sequence ID" value="NZ_CABJFX010000012.1"/>
</dbReference>
<sequence>MLMKTIQIAPADNVAVALCPINAGETVQSGDLSQVVVTEAIPQGHKIALKNIAKEENIIKYGFVIGHATTDIPAGSWVHTHNMATNLSGEIEYSYHPELKQPASEKPECFNGFRRKDGRAAIRNEIWIIPTVGCVNDVAKRMTALNQDLVTGTIDGLYTFDHPFGCSQTGHDHAQTRKLLAALVRHPNAAAVLVLGLGCENLTHEQFVEELGDYDADRVKFLTCQEVEDEFEAGRKLLEECAAYAGQFHREPIPVSELVVGMKCGGSDGLSGITANPAVGRFSDMLVARGGSTVLTEVPEMFGAEGFLMNRCINKEVFEKAVSMINGFKNYFISHNEVVYDNPSPGNRQGGITTLEDKSCGCVQKGGTAPIMDVIGYGDAVVTKGLNMLYGPGNDLVSATAMTAAGAHLILFTTGRGTPFGAPAPTLKLSTNSRLAENKKGWIDFDAGPIVEGESIDDAAKRLLQLVIEVANGKETQAEKRGYRSISIFKDGVVL</sequence>